<sequence>MEAILILTAGWRSKIKRSRVSTRVCCHKSDRLFVGRSRSVAVLGIAFFMLYSLIIMSTQMLSHSQMVSTTACKSICTLIAKVY</sequence>
<accession>A0ABT3B377</accession>
<gene>
    <name evidence="2" type="ORF">OGM63_18320</name>
</gene>
<organism evidence="2 3">
    <name type="scientific">Plectonema radiosum NIES-515</name>
    <dbReference type="NCBI Taxonomy" id="2986073"/>
    <lineage>
        <taxon>Bacteria</taxon>
        <taxon>Bacillati</taxon>
        <taxon>Cyanobacteriota</taxon>
        <taxon>Cyanophyceae</taxon>
        <taxon>Oscillatoriophycideae</taxon>
        <taxon>Oscillatoriales</taxon>
        <taxon>Microcoleaceae</taxon>
        <taxon>Plectonema</taxon>
    </lineage>
</organism>
<keyword evidence="1" id="KW-0812">Transmembrane</keyword>
<dbReference type="RefSeq" id="WP_263747083.1">
    <property type="nucleotide sequence ID" value="NZ_JAOWRF010000258.1"/>
</dbReference>
<evidence type="ECO:0000313" key="2">
    <source>
        <dbReference type="EMBL" id="MCV3215445.1"/>
    </source>
</evidence>
<keyword evidence="1" id="KW-1133">Transmembrane helix</keyword>
<keyword evidence="1" id="KW-0472">Membrane</keyword>
<dbReference type="EMBL" id="JAOWRF010000258">
    <property type="protein sequence ID" value="MCV3215445.1"/>
    <property type="molecule type" value="Genomic_DNA"/>
</dbReference>
<proteinExistence type="predicted"/>
<reference evidence="2 3" key="1">
    <citation type="submission" date="2022-10" db="EMBL/GenBank/DDBJ databases">
        <title>Identification of biosynthetic pathway for the production of the potent trypsin inhibitor radiosumin.</title>
        <authorList>
            <person name="Fewer D.P."/>
            <person name="Delbaje E."/>
            <person name="Ouyang X."/>
            <person name="Agostino P.D."/>
            <person name="Wahlsten M."/>
            <person name="Jokela J."/>
            <person name="Permi P."/>
            <person name="Haapaniemi E."/>
            <person name="Koistinen H."/>
        </authorList>
    </citation>
    <scope>NUCLEOTIDE SEQUENCE [LARGE SCALE GENOMIC DNA]</scope>
    <source>
        <strain evidence="2 3">NIES-515</strain>
    </source>
</reference>
<evidence type="ECO:0000313" key="3">
    <source>
        <dbReference type="Proteomes" id="UP001526143"/>
    </source>
</evidence>
<comment type="caution">
    <text evidence="2">The sequence shown here is derived from an EMBL/GenBank/DDBJ whole genome shotgun (WGS) entry which is preliminary data.</text>
</comment>
<dbReference type="Proteomes" id="UP001526143">
    <property type="component" value="Unassembled WGS sequence"/>
</dbReference>
<feature type="transmembrane region" description="Helical" evidence="1">
    <location>
        <begin position="39"/>
        <end position="56"/>
    </location>
</feature>
<name>A0ABT3B377_9CYAN</name>
<keyword evidence="3" id="KW-1185">Reference proteome</keyword>
<protein>
    <submittedName>
        <fullName evidence="2">Uncharacterized protein</fullName>
    </submittedName>
</protein>
<evidence type="ECO:0000256" key="1">
    <source>
        <dbReference type="SAM" id="Phobius"/>
    </source>
</evidence>